<comment type="similarity">
    <text evidence="1">Belongs to the HipA Ser/Thr kinase family.</text>
</comment>
<dbReference type="Proteomes" id="UP001296873">
    <property type="component" value="Unassembled WGS sequence"/>
</dbReference>
<dbReference type="PANTHER" id="PTHR37419:SF8">
    <property type="entry name" value="TOXIN YJJJ"/>
    <property type="match status" value="1"/>
</dbReference>
<gene>
    <name evidence="6" type="ORF">CKO28_18050</name>
</gene>
<reference evidence="6 7" key="1">
    <citation type="journal article" date="2020" name="Microorganisms">
        <title>Osmotic Adaptation and Compatible Solute Biosynthesis of Phototrophic Bacteria as Revealed from Genome Analyses.</title>
        <authorList>
            <person name="Imhoff J.F."/>
            <person name="Rahn T."/>
            <person name="Kunzel S."/>
            <person name="Keller A."/>
            <person name="Neulinger S.C."/>
        </authorList>
    </citation>
    <scope>NUCLEOTIDE SEQUENCE [LARGE SCALE GENOMIC DNA]</scope>
    <source>
        <strain evidence="6 7">DSM 9895</strain>
    </source>
</reference>
<feature type="domain" description="HipA-like C-terminal" evidence="4">
    <location>
        <begin position="164"/>
        <end position="383"/>
    </location>
</feature>
<accession>A0ABS1DHI6</accession>
<proteinExistence type="inferred from homology"/>
<comment type="caution">
    <text evidence="6">The sequence shown here is derived from an EMBL/GenBank/DDBJ whole genome shotgun (WGS) entry which is preliminary data.</text>
</comment>
<evidence type="ECO:0000256" key="1">
    <source>
        <dbReference type="ARBA" id="ARBA00010164"/>
    </source>
</evidence>
<dbReference type="InterPro" id="IPR052028">
    <property type="entry name" value="HipA_Ser/Thr_kinase"/>
</dbReference>
<keyword evidence="7" id="KW-1185">Reference proteome</keyword>
<keyword evidence="2" id="KW-0808">Transferase</keyword>
<protein>
    <submittedName>
        <fullName evidence="6">Phosphatidylinositol kinase</fullName>
    </submittedName>
</protein>
<evidence type="ECO:0000256" key="3">
    <source>
        <dbReference type="ARBA" id="ARBA00022777"/>
    </source>
</evidence>
<feature type="domain" description="HipA N-terminal subdomain 1" evidence="5">
    <location>
        <begin position="31"/>
        <end position="116"/>
    </location>
</feature>
<evidence type="ECO:0000256" key="2">
    <source>
        <dbReference type="ARBA" id="ARBA00022679"/>
    </source>
</evidence>
<dbReference type="PANTHER" id="PTHR37419">
    <property type="entry name" value="SERINE/THREONINE-PROTEIN KINASE TOXIN HIPA"/>
    <property type="match status" value="1"/>
</dbReference>
<evidence type="ECO:0000259" key="5">
    <source>
        <dbReference type="Pfam" id="PF13657"/>
    </source>
</evidence>
<dbReference type="InterPro" id="IPR017508">
    <property type="entry name" value="HipA_N1"/>
</dbReference>
<sequence length="413" mass="46599">MTSECYVYIVPPGQTEFVTAARFRRETTDRGPIGRFIYGRKYLAREDATELDPVELTLRSGVFETARLNGFFGAIRDAMPDFWGRRVIEKRAGLTQLDDFDYLLNGPDDRAGALAFGRNQQPPPPQRNFNETRHLDRLQDAADAIVADEPVSNGQLEDLLLLGTSMGGGRPKAVVQADDDLWIAKFSRPDDRFNNPRVEKGLLDLAAAAGIDVPSRRIETIGGRDILLVRRFDRDPTVGGYRRHRMVSGLTLLRTEDTVADRDAWSYIQLADEVRRASADPRPDLHDLFRRMVFNAAVSNLDDHPRNHAMIGKDFTWRLSPVFDLQPSPVVSQDRRDLAMQCGSYGRFANRLNLLSQAGRFLLNEQQATQQLDAITRTVQSSWYTTLRAAGVSDTDCQAIEPAFLYEGFFREA</sequence>
<organism evidence="6 7">
    <name type="scientific">Rhodovibrio sodomensis</name>
    <dbReference type="NCBI Taxonomy" id="1088"/>
    <lineage>
        <taxon>Bacteria</taxon>
        <taxon>Pseudomonadati</taxon>
        <taxon>Pseudomonadota</taxon>
        <taxon>Alphaproteobacteria</taxon>
        <taxon>Rhodospirillales</taxon>
        <taxon>Rhodovibrionaceae</taxon>
        <taxon>Rhodovibrio</taxon>
    </lineage>
</organism>
<evidence type="ECO:0000313" key="6">
    <source>
        <dbReference type="EMBL" id="MBK1669940.1"/>
    </source>
</evidence>
<dbReference type="EMBL" id="NRRL01000067">
    <property type="protein sequence ID" value="MBK1669940.1"/>
    <property type="molecule type" value="Genomic_DNA"/>
</dbReference>
<dbReference type="InterPro" id="IPR012893">
    <property type="entry name" value="HipA-like_C"/>
</dbReference>
<name>A0ABS1DHI6_9PROT</name>
<dbReference type="Pfam" id="PF13657">
    <property type="entry name" value="Couple_hipA"/>
    <property type="match status" value="1"/>
</dbReference>
<keyword evidence="3 6" id="KW-0418">Kinase</keyword>
<dbReference type="GO" id="GO:0016301">
    <property type="term" value="F:kinase activity"/>
    <property type="evidence" value="ECO:0007669"/>
    <property type="project" value="UniProtKB-KW"/>
</dbReference>
<evidence type="ECO:0000313" key="7">
    <source>
        <dbReference type="Proteomes" id="UP001296873"/>
    </source>
</evidence>
<evidence type="ECO:0000259" key="4">
    <source>
        <dbReference type="Pfam" id="PF07804"/>
    </source>
</evidence>
<dbReference type="RefSeq" id="WP_200342283.1">
    <property type="nucleotide sequence ID" value="NZ_NRRL01000067.1"/>
</dbReference>
<dbReference type="Pfam" id="PF07804">
    <property type="entry name" value="HipA_C"/>
    <property type="match status" value="1"/>
</dbReference>